<dbReference type="SMART" id="SM00409">
    <property type="entry name" value="IG"/>
    <property type="match status" value="2"/>
</dbReference>
<organism evidence="12 13">
    <name type="scientific">Electrophorus voltai</name>
    <dbReference type="NCBI Taxonomy" id="2609070"/>
    <lineage>
        <taxon>Eukaryota</taxon>
        <taxon>Metazoa</taxon>
        <taxon>Chordata</taxon>
        <taxon>Craniata</taxon>
        <taxon>Vertebrata</taxon>
        <taxon>Euteleostomi</taxon>
        <taxon>Actinopterygii</taxon>
        <taxon>Neopterygii</taxon>
        <taxon>Teleostei</taxon>
        <taxon>Ostariophysi</taxon>
        <taxon>Gymnotiformes</taxon>
        <taxon>Gymnotoidei</taxon>
        <taxon>Gymnotidae</taxon>
        <taxon>Electrophorus</taxon>
    </lineage>
</organism>
<keyword evidence="8" id="KW-0675">Receptor</keyword>
<dbReference type="InterPro" id="IPR003599">
    <property type="entry name" value="Ig_sub"/>
</dbReference>
<dbReference type="GO" id="GO:0031295">
    <property type="term" value="P:T cell costimulation"/>
    <property type="evidence" value="ECO:0007669"/>
    <property type="project" value="TreeGrafter"/>
</dbReference>
<dbReference type="GO" id="GO:0009897">
    <property type="term" value="C:external side of plasma membrane"/>
    <property type="evidence" value="ECO:0007669"/>
    <property type="project" value="TreeGrafter"/>
</dbReference>
<dbReference type="InterPro" id="IPR013783">
    <property type="entry name" value="Ig-like_fold"/>
</dbReference>
<dbReference type="GO" id="GO:0042102">
    <property type="term" value="P:positive regulation of T cell proliferation"/>
    <property type="evidence" value="ECO:0007669"/>
    <property type="project" value="TreeGrafter"/>
</dbReference>
<dbReference type="Gene3D" id="2.60.40.10">
    <property type="entry name" value="Immunoglobulins"/>
    <property type="match status" value="2"/>
</dbReference>
<keyword evidence="2" id="KW-1003">Cell membrane</keyword>
<dbReference type="InterPro" id="IPR003598">
    <property type="entry name" value="Ig_sub2"/>
</dbReference>
<dbReference type="PANTHER" id="PTHR25466">
    <property type="entry name" value="T-LYMPHOCYTE ACTIVATION ANTIGEN"/>
    <property type="match status" value="1"/>
</dbReference>
<evidence type="ECO:0000259" key="11">
    <source>
        <dbReference type="PROSITE" id="PS50835"/>
    </source>
</evidence>
<evidence type="ECO:0000256" key="6">
    <source>
        <dbReference type="ARBA" id="ARBA00023136"/>
    </source>
</evidence>
<dbReference type="Proteomes" id="UP001239994">
    <property type="component" value="Unassembled WGS sequence"/>
</dbReference>
<dbReference type="SMART" id="SM00408">
    <property type="entry name" value="IGc2"/>
    <property type="match status" value="2"/>
</dbReference>
<dbReference type="InterPro" id="IPR007110">
    <property type="entry name" value="Ig-like_dom"/>
</dbReference>
<evidence type="ECO:0000256" key="4">
    <source>
        <dbReference type="ARBA" id="ARBA00022729"/>
    </source>
</evidence>
<dbReference type="InterPro" id="IPR036179">
    <property type="entry name" value="Ig-like_dom_sf"/>
</dbReference>
<feature type="domain" description="Ig-like" evidence="11">
    <location>
        <begin position="104"/>
        <end position="231"/>
    </location>
</feature>
<keyword evidence="10" id="KW-0393">Immunoglobulin domain</keyword>
<evidence type="ECO:0000256" key="5">
    <source>
        <dbReference type="ARBA" id="ARBA00022989"/>
    </source>
</evidence>
<evidence type="ECO:0000256" key="7">
    <source>
        <dbReference type="ARBA" id="ARBA00023157"/>
    </source>
</evidence>
<keyword evidence="6" id="KW-0472">Membrane</keyword>
<dbReference type="GO" id="GO:0042130">
    <property type="term" value="P:negative regulation of T cell proliferation"/>
    <property type="evidence" value="ECO:0007669"/>
    <property type="project" value="TreeGrafter"/>
</dbReference>
<dbReference type="AlphaFoldDB" id="A0AAD9DZE5"/>
<reference evidence="12" key="1">
    <citation type="submission" date="2023-03" db="EMBL/GenBank/DDBJ databases">
        <title>Electrophorus voltai genome.</title>
        <authorList>
            <person name="Bian C."/>
        </authorList>
    </citation>
    <scope>NUCLEOTIDE SEQUENCE</scope>
    <source>
        <strain evidence="12">CB-2022</strain>
        <tissue evidence="12">Muscle</tissue>
    </source>
</reference>
<keyword evidence="9" id="KW-0325">Glycoprotein</keyword>
<evidence type="ECO:0000256" key="8">
    <source>
        <dbReference type="ARBA" id="ARBA00023170"/>
    </source>
</evidence>
<keyword evidence="3" id="KW-0812">Transmembrane</keyword>
<evidence type="ECO:0000256" key="2">
    <source>
        <dbReference type="ARBA" id="ARBA00022475"/>
    </source>
</evidence>
<evidence type="ECO:0000313" key="13">
    <source>
        <dbReference type="Proteomes" id="UP001239994"/>
    </source>
</evidence>
<sequence length="260" mass="29604">MECFWILFSFVHSILSPKPKIPFVVYLATSFNVKQVKLGDPVTLLCKGQQKKDYPGRVEWSTSDQMVAQYSAGTFKPGRGFEYRVHLPDNGTLKKGNFSLTISPTVYSDYDTYECWYENEHLNSWTLKIMTSLPATYVMLGDAATLPCYARINRNTPESDITLQWTKGDEIVLSIKNGILRKFKNFQQRVTVTPSEIRKGNISLHFSETYLSDNGTYTCQMDNTVKHVTLQLTGIVMKMKSLSQDNTSCSWTSTLNSTTY</sequence>
<evidence type="ECO:0000256" key="10">
    <source>
        <dbReference type="ARBA" id="ARBA00023319"/>
    </source>
</evidence>
<gene>
    <name evidence="12" type="ORF">P4O66_006893</name>
</gene>
<comment type="subcellular location">
    <subcellularLocation>
        <location evidence="1">Cell membrane</location>
        <topology evidence="1">Single-pass type I membrane protein</topology>
    </subcellularLocation>
</comment>
<dbReference type="Pfam" id="PF07686">
    <property type="entry name" value="V-set"/>
    <property type="match status" value="1"/>
</dbReference>
<keyword evidence="4" id="KW-0732">Signal</keyword>
<dbReference type="PROSITE" id="PS50835">
    <property type="entry name" value="IG_LIKE"/>
    <property type="match status" value="1"/>
</dbReference>
<accession>A0AAD9DZE5</accession>
<protein>
    <recommendedName>
        <fullName evidence="11">Ig-like domain-containing protein</fullName>
    </recommendedName>
</protein>
<dbReference type="PANTHER" id="PTHR25466:SF11">
    <property type="entry name" value="GALECTIN 17-RELATED"/>
    <property type="match status" value="1"/>
</dbReference>
<dbReference type="GO" id="GO:0071222">
    <property type="term" value="P:cellular response to lipopolysaccharide"/>
    <property type="evidence" value="ECO:0007669"/>
    <property type="project" value="TreeGrafter"/>
</dbReference>
<dbReference type="EMBL" id="JAROKS010000012">
    <property type="protein sequence ID" value="KAK1798604.1"/>
    <property type="molecule type" value="Genomic_DNA"/>
</dbReference>
<evidence type="ECO:0000256" key="9">
    <source>
        <dbReference type="ARBA" id="ARBA00023180"/>
    </source>
</evidence>
<evidence type="ECO:0000256" key="3">
    <source>
        <dbReference type="ARBA" id="ARBA00022692"/>
    </source>
</evidence>
<dbReference type="InterPro" id="IPR051713">
    <property type="entry name" value="T-cell_Activation_Regulation"/>
</dbReference>
<keyword evidence="13" id="KW-1185">Reference proteome</keyword>
<keyword evidence="7" id="KW-1015">Disulfide bond</keyword>
<dbReference type="GO" id="GO:0007166">
    <property type="term" value="P:cell surface receptor signaling pathway"/>
    <property type="evidence" value="ECO:0007669"/>
    <property type="project" value="TreeGrafter"/>
</dbReference>
<name>A0AAD9DZE5_9TELE</name>
<evidence type="ECO:0000313" key="12">
    <source>
        <dbReference type="EMBL" id="KAK1798604.1"/>
    </source>
</evidence>
<comment type="caution">
    <text evidence="12">The sequence shown here is derived from an EMBL/GenBank/DDBJ whole genome shotgun (WGS) entry which is preliminary data.</text>
</comment>
<dbReference type="GO" id="GO:0006955">
    <property type="term" value="P:immune response"/>
    <property type="evidence" value="ECO:0007669"/>
    <property type="project" value="TreeGrafter"/>
</dbReference>
<dbReference type="SUPFAM" id="SSF48726">
    <property type="entry name" value="Immunoglobulin"/>
    <property type="match status" value="2"/>
</dbReference>
<keyword evidence="5" id="KW-1133">Transmembrane helix</keyword>
<evidence type="ECO:0000256" key="1">
    <source>
        <dbReference type="ARBA" id="ARBA00004251"/>
    </source>
</evidence>
<dbReference type="InterPro" id="IPR013106">
    <property type="entry name" value="Ig_V-set"/>
</dbReference>
<proteinExistence type="predicted"/>